<sequence>MPAKTFDESKIRRNNDGTFANKTTPAAPSSLPDGHCETFWDRQRHNPTVFSPLGDGGDPEAGNAQYPDMNLTTITNHKQTHGNGDSASDSNIARARILTDSDPDGDMDALGTLANELHHDPEYETLETLETMGDFDTDPTQPWEQQTQQVINQIANGQYVDGENTRRLRNAMEDIADATAGYDDGTPELARSLASAAALGSNDRTTARRLSEEALADLRQSPDGKSWQYARTIAEQVHERL</sequence>
<evidence type="ECO:0000313" key="3">
    <source>
        <dbReference type="Proteomes" id="UP000265970"/>
    </source>
</evidence>
<accession>A0A395XFK9</accession>
<name>A0A395XFK9_9BIFI</name>
<feature type="compositionally biased region" description="Polar residues" evidence="1">
    <location>
        <begin position="16"/>
        <end position="27"/>
    </location>
</feature>
<feature type="region of interest" description="Disordered" evidence="1">
    <location>
        <begin position="1"/>
        <end position="33"/>
    </location>
</feature>
<reference evidence="2 3" key="1">
    <citation type="submission" date="2018-08" db="EMBL/GenBank/DDBJ databases">
        <title>A genome reference for cultivated species of the human gut microbiota.</title>
        <authorList>
            <person name="Zou Y."/>
            <person name="Xue W."/>
            <person name="Luo G."/>
        </authorList>
    </citation>
    <scope>NUCLEOTIDE SEQUENCE [LARGE SCALE GENOMIC DNA]</scope>
    <source>
        <strain evidence="2 3">AF13-3LB</strain>
    </source>
</reference>
<dbReference type="RefSeq" id="WP_118239511.1">
    <property type="nucleotide sequence ID" value="NZ_QRZV01000004.1"/>
</dbReference>
<comment type="caution">
    <text evidence="2">The sequence shown here is derived from an EMBL/GenBank/DDBJ whole genome shotgun (WGS) entry which is preliminary data.</text>
</comment>
<feature type="compositionally biased region" description="Basic and acidic residues" evidence="1">
    <location>
        <begin position="1"/>
        <end position="15"/>
    </location>
</feature>
<proteinExistence type="predicted"/>
<evidence type="ECO:0000256" key="1">
    <source>
        <dbReference type="SAM" id="MobiDB-lite"/>
    </source>
</evidence>
<dbReference type="AlphaFoldDB" id="A0A395XFK9"/>
<protein>
    <submittedName>
        <fullName evidence="2">Uncharacterized protein</fullName>
    </submittedName>
</protein>
<evidence type="ECO:0000313" key="2">
    <source>
        <dbReference type="EMBL" id="RGW08637.1"/>
    </source>
</evidence>
<organism evidence="2 3">
    <name type="scientific">Bifidobacterium pseudolongum</name>
    <dbReference type="NCBI Taxonomy" id="1694"/>
    <lineage>
        <taxon>Bacteria</taxon>
        <taxon>Bacillati</taxon>
        <taxon>Actinomycetota</taxon>
        <taxon>Actinomycetes</taxon>
        <taxon>Bifidobacteriales</taxon>
        <taxon>Bifidobacteriaceae</taxon>
        <taxon>Bifidobacterium</taxon>
    </lineage>
</organism>
<dbReference type="EMBL" id="QRZV01000004">
    <property type="protein sequence ID" value="RGW08637.1"/>
    <property type="molecule type" value="Genomic_DNA"/>
</dbReference>
<gene>
    <name evidence="2" type="ORF">DWV92_07295</name>
</gene>
<dbReference type="Proteomes" id="UP000265970">
    <property type="component" value="Unassembled WGS sequence"/>
</dbReference>